<evidence type="ECO:0000313" key="9">
    <source>
        <dbReference type="Proteomes" id="UP000694553"/>
    </source>
</evidence>
<sequence>MINRPRLRSRRPRGATLGSGAVPGPYRGRTGAVPGPYRGRRQLEPRGLRREWGREWGAGAGRGPGSGGSGRPRPRGWHKRVPKLGWVCRECPVPAEPPCPRRRLRGMDGDPPAGPQGPGPTAWGAEQGGGSGAAGALPTSGTRSEPPAGPGDRPVVVSVVTNSAFEGAPPPYSPPDPKSFHHLHPPFPAGFSQQAPVFYQPGPGPRSFPAPGIPAGPLPYTTYNAQPGAGPLPAGRGQQLPKDYMVESVLVTLFCCLVTGVMALVYSHETRAALARGDVAQAYVASRKAQSLVLFSLLFGLFASITWIIYVLVSLYL</sequence>
<evidence type="ECO:0000256" key="2">
    <source>
        <dbReference type="ARBA" id="ARBA00006843"/>
    </source>
</evidence>
<dbReference type="AlphaFoldDB" id="A0A8U7NLU0"/>
<dbReference type="Proteomes" id="UP000694553">
    <property type="component" value="Unassembled WGS sequence"/>
</dbReference>
<evidence type="ECO:0000256" key="4">
    <source>
        <dbReference type="ARBA" id="ARBA00022989"/>
    </source>
</evidence>
<keyword evidence="9" id="KW-1185">Reference proteome</keyword>
<dbReference type="InterPro" id="IPR051423">
    <property type="entry name" value="CD225/Dispanin"/>
</dbReference>
<feature type="transmembrane region" description="Helical" evidence="7">
    <location>
        <begin position="244"/>
        <end position="266"/>
    </location>
</feature>
<protein>
    <submittedName>
        <fullName evidence="8">Proline rich transmembrane protein 1B</fullName>
    </submittedName>
</protein>
<proteinExistence type="inferred from homology"/>
<reference evidence="9" key="1">
    <citation type="submission" date="2019-10" db="EMBL/GenBank/DDBJ databases">
        <title>Corvus moneduloides (New Caledonian crow) genome, bCorMon1, primary haplotype.</title>
        <authorList>
            <person name="Rutz C."/>
            <person name="Fungtammasan C."/>
            <person name="Mountcastle J."/>
            <person name="Formenti G."/>
            <person name="Chow W."/>
            <person name="Howe K."/>
            <person name="Steele M.P."/>
            <person name="Fernandes J."/>
            <person name="Gilbert M.T.P."/>
            <person name="Fedrigo O."/>
            <person name="Jarvis E.D."/>
            <person name="Gemmell N."/>
        </authorList>
    </citation>
    <scope>NUCLEOTIDE SEQUENCE [LARGE SCALE GENOMIC DNA]</scope>
</reference>
<evidence type="ECO:0000256" key="6">
    <source>
        <dbReference type="SAM" id="MobiDB-lite"/>
    </source>
</evidence>
<organism evidence="8 9">
    <name type="scientific">Corvus moneduloides</name>
    <name type="common">New Caledonian crow</name>
    <dbReference type="NCBI Taxonomy" id="1196302"/>
    <lineage>
        <taxon>Eukaryota</taxon>
        <taxon>Metazoa</taxon>
        <taxon>Chordata</taxon>
        <taxon>Craniata</taxon>
        <taxon>Vertebrata</taxon>
        <taxon>Euteleostomi</taxon>
        <taxon>Archelosauria</taxon>
        <taxon>Archosauria</taxon>
        <taxon>Dinosauria</taxon>
        <taxon>Saurischia</taxon>
        <taxon>Theropoda</taxon>
        <taxon>Coelurosauria</taxon>
        <taxon>Aves</taxon>
        <taxon>Neognathae</taxon>
        <taxon>Neoaves</taxon>
        <taxon>Telluraves</taxon>
        <taxon>Australaves</taxon>
        <taxon>Passeriformes</taxon>
        <taxon>Corvoidea</taxon>
        <taxon>Corvidae</taxon>
        <taxon>Corvus</taxon>
    </lineage>
</organism>
<keyword evidence="3 7" id="KW-0812">Transmembrane</keyword>
<name>A0A8U7NLU0_CORMO</name>
<dbReference type="InterPro" id="IPR007593">
    <property type="entry name" value="CD225/Dispanin_fam"/>
</dbReference>
<keyword evidence="4 7" id="KW-1133">Transmembrane helix</keyword>
<keyword evidence="5 7" id="KW-0472">Membrane</keyword>
<feature type="region of interest" description="Disordered" evidence="6">
    <location>
        <begin position="1"/>
        <end position="79"/>
    </location>
</feature>
<dbReference type="PANTHER" id="PTHR14948:SF18">
    <property type="entry name" value="PROLINE RICH TRANSMEMBRANE PROTEIN 1B"/>
    <property type="match status" value="1"/>
</dbReference>
<reference evidence="8" key="3">
    <citation type="submission" date="2025-09" db="UniProtKB">
        <authorList>
            <consortium name="Ensembl"/>
        </authorList>
    </citation>
    <scope>IDENTIFICATION</scope>
</reference>
<comment type="subcellular location">
    <subcellularLocation>
        <location evidence="1">Membrane</location>
    </subcellularLocation>
</comment>
<evidence type="ECO:0000256" key="3">
    <source>
        <dbReference type="ARBA" id="ARBA00022692"/>
    </source>
</evidence>
<dbReference type="PANTHER" id="PTHR14948">
    <property type="entry name" value="NG5"/>
    <property type="match status" value="1"/>
</dbReference>
<feature type="transmembrane region" description="Helical" evidence="7">
    <location>
        <begin position="292"/>
        <end position="313"/>
    </location>
</feature>
<feature type="compositionally biased region" description="Gly residues" evidence="6">
    <location>
        <begin position="56"/>
        <end position="70"/>
    </location>
</feature>
<reference evidence="8" key="2">
    <citation type="submission" date="2025-08" db="UniProtKB">
        <authorList>
            <consortium name="Ensembl"/>
        </authorList>
    </citation>
    <scope>IDENTIFICATION</scope>
</reference>
<feature type="compositionally biased region" description="Basic residues" evidence="6">
    <location>
        <begin position="1"/>
        <end position="13"/>
    </location>
</feature>
<gene>
    <name evidence="8" type="primary">PRRT1B</name>
</gene>
<evidence type="ECO:0000313" key="8">
    <source>
        <dbReference type="Ensembl" id="ENSCMUP00000030303.1"/>
    </source>
</evidence>
<dbReference type="GO" id="GO:0016020">
    <property type="term" value="C:membrane"/>
    <property type="evidence" value="ECO:0007669"/>
    <property type="project" value="UniProtKB-SubCell"/>
</dbReference>
<dbReference type="Ensembl" id="ENSCMUT00000030760.1">
    <property type="protein sequence ID" value="ENSCMUP00000030303.1"/>
    <property type="gene ID" value="ENSCMUG00000018816.1"/>
</dbReference>
<evidence type="ECO:0000256" key="5">
    <source>
        <dbReference type="ARBA" id="ARBA00023136"/>
    </source>
</evidence>
<evidence type="ECO:0000256" key="1">
    <source>
        <dbReference type="ARBA" id="ARBA00004370"/>
    </source>
</evidence>
<feature type="region of interest" description="Disordered" evidence="6">
    <location>
        <begin position="95"/>
        <end position="153"/>
    </location>
</feature>
<accession>A0A8U7NLU0</accession>
<feature type="compositionally biased region" description="Basic and acidic residues" evidence="6">
    <location>
        <begin position="41"/>
        <end position="54"/>
    </location>
</feature>
<dbReference type="OMA" id="LFASITW"/>
<evidence type="ECO:0000256" key="7">
    <source>
        <dbReference type="SAM" id="Phobius"/>
    </source>
</evidence>
<dbReference type="Pfam" id="PF04505">
    <property type="entry name" value="CD225"/>
    <property type="match status" value="1"/>
</dbReference>
<comment type="similarity">
    <text evidence="2">Belongs to the CD225/Dispanin family.</text>
</comment>